<keyword evidence="3" id="KW-1185">Reference proteome</keyword>
<reference evidence="2 3" key="1">
    <citation type="submission" date="2023-07" db="EMBL/GenBank/DDBJ databases">
        <title>Sequencing the genomes of 1000 actinobacteria strains.</title>
        <authorList>
            <person name="Klenk H.-P."/>
        </authorList>
    </citation>
    <scope>NUCLEOTIDE SEQUENCE [LARGE SCALE GENOMIC DNA]</scope>
    <source>
        <strain evidence="2 3">DSM 44508</strain>
    </source>
</reference>
<gene>
    <name evidence="2" type="ORF">J2S37_001114</name>
</gene>
<sequence length="83" mass="8459">MKNPGKKETQVTGGVTSAGALAAIPWMAALGTTGPVGIPILIASARIAFDAIRAHRKGQCLGIVVGTNPASSNFGVSTYDFRC</sequence>
<proteinExistence type="predicted"/>
<keyword evidence="1" id="KW-0472">Membrane</keyword>
<dbReference type="EMBL" id="JAVDYF010000001">
    <property type="protein sequence ID" value="MDR7354576.1"/>
    <property type="molecule type" value="Genomic_DNA"/>
</dbReference>
<evidence type="ECO:0000313" key="2">
    <source>
        <dbReference type="EMBL" id="MDR7354576.1"/>
    </source>
</evidence>
<evidence type="ECO:0000313" key="3">
    <source>
        <dbReference type="Proteomes" id="UP001183619"/>
    </source>
</evidence>
<comment type="caution">
    <text evidence="2">The sequence shown here is derived from an EMBL/GenBank/DDBJ whole genome shotgun (WGS) entry which is preliminary data.</text>
</comment>
<keyword evidence="1" id="KW-0812">Transmembrane</keyword>
<evidence type="ECO:0000256" key="1">
    <source>
        <dbReference type="SAM" id="Phobius"/>
    </source>
</evidence>
<keyword evidence="1" id="KW-1133">Transmembrane helix</keyword>
<name>A0ABU2B861_9CORY</name>
<organism evidence="2 3">
    <name type="scientific">Corynebacterium felinum</name>
    <dbReference type="NCBI Taxonomy" id="131318"/>
    <lineage>
        <taxon>Bacteria</taxon>
        <taxon>Bacillati</taxon>
        <taxon>Actinomycetota</taxon>
        <taxon>Actinomycetes</taxon>
        <taxon>Mycobacteriales</taxon>
        <taxon>Corynebacteriaceae</taxon>
        <taxon>Corynebacterium</taxon>
    </lineage>
</organism>
<feature type="transmembrane region" description="Helical" evidence="1">
    <location>
        <begin position="20"/>
        <end position="49"/>
    </location>
</feature>
<dbReference type="Proteomes" id="UP001183619">
    <property type="component" value="Unassembled WGS sequence"/>
</dbReference>
<accession>A0ABU2B861</accession>
<protein>
    <submittedName>
        <fullName evidence="2">Uncharacterized protein</fullName>
    </submittedName>
</protein>